<accession>A0ABM7M4Y9</accession>
<dbReference type="RefSeq" id="WP_189331725.1">
    <property type="nucleotide sequence ID" value="NZ_AP023356.1"/>
</dbReference>
<dbReference type="EMBL" id="AP023356">
    <property type="protein sequence ID" value="BCJ46691.1"/>
    <property type="molecule type" value="Genomic_DNA"/>
</dbReference>
<dbReference type="Proteomes" id="UP000676967">
    <property type="component" value="Chromosome"/>
</dbReference>
<evidence type="ECO:0000313" key="3">
    <source>
        <dbReference type="Proteomes" id="UP000676967"/>
    </source>
</evidence>
<gene>
    <name evidence="2" type="ORF">Aiant_73480</name>
</gene>
<name>A0ABM7M4Y9_9ACTN</name>
<proteinExistence type="predicted"/>
<reference evidence="2 3" key="1">
    <citation type="submission" date="2020-08" db="EMBL/GenBank/DDBJ databases">
        <title>Whole genome shotgun sequence of Actinoplanes ianthinogenes NBRC 13996.</title>
        <authorList>
            <person name="Komaki H."/>
            <person name="Tamura T."/>
        </authorList>
    </citation>
    <scope>NUCLEOTIDE SEQUENCE [LARGE SCALE GENOMIC DNA]</scope>
    <source>
        <strain evidence="2 3">NBRC 13996</strain>
    </source>
</reference>
<organism evidence="2 3">
    <name type="scientific">Actinoplanes ianthinogenes</name>
    <dbReference type="NCBI Taxonomy" id="122358"/>
    <lineage>
        <taxon>Bacteria</taxon>
        <taxon>Bacillati</taxon>
        <taxon>Actinomycetota</taxon>
        <taxon>Actinomycetes</taxon>
        <taxon>Micromonosporales</taxon>
        <taxon>Micromonosporaceae</taxon>
        <taxon>Actinoplanes</taxon>
    </lineage>
</organism>
<sequence>MAVAAAAGGAFAALDSRPTARNPQPRHGPAEFMIPREGPSAGFPMPTARTRHLTAIPVVHSAD</sequence>
<evidence type="ECO:0000256" key="1">
    <source>
        <dbReference type="SAM" id="MobiDB-lite"/>
    </source>
</evidence>
<feature type="region of interest" description="Disordered" evidence="1">
    <location>
        <begin position="1"/>
        <end position="47"/>
    </location>
</feature>
<feature type="compositionally biased region" description="Low complexity" evidence="1">
    <location>
        <begin position="1"/>
        <end position="13"/>
    </location>
</feature>
<keyword evidence="3" id="KW-1185">Reference proteome</keyword>
<protein>
    <submittedName>
        <fullName evidence="2">Uncharacterized protein</fullName>
    </submittedName>
</protein>
<evidence type="ECO:0000313" key="2">
    <source>
        <dbReference type="EMBL" id="BCJ46691.1"/>
    </source>
</evidence>